<dbReference type="Proteomes" id="UP000502297">
    <property type="component" value="Chromosome"/>
</dbReference>
<evidence type="ECO:0000313" key="1">
    <source>
        <dbReference type="EMBL" id="QIO07342.1"/>
    </source>
</evidence>
<proteinExistence type="predicted"/>
<reference evidence="1 2" key="1">
    <citation type="submission" date="2020-03" db="EMBL/GenBank/DDBJ databases">
        <authorList>
            <person name="Zhu W."/>
        </authorList>
    </citation>
    <scope>NUCLEOTIDE SEQUENCE [LARGE SCALE GENOMIC DNA]</scope>
    <source>
        <strain evidence="1 2">323-1</strain>
    </source>
</reference>
<dbReference type="EMBL" id="CP049801">
    <property type="protein sequence ID" value="QIO07342.1"/>
    <property type="molecule type" value="Genomic_DNA"/>
</dbReference>
<dbReference type="AlphaFoldDB" id="A0A6G8RZG1"/>
<sequence>MLKDELTNEPLSNICYEITKNGEIMHGTTDKNGFTELIIDDSAFDIKINITCEEHRHG</sequence>
<organism evidence="1 2">
    <name type="scientific">Acinetobacter shaoyimingii</name>
    <dbReference type="NCBI Taxonomy" id="2715164"/>
    <lineage>
        <taxon>Bacteria</taxon>
        <taxon>Pseudomonadati</taxon>
        <taxon>Pseudomonadota</taxon>
        <taxon>Gammaproteobacteria</taxon>
        <taxon>Moraxellales</taxon>
        <taxon>Moraxellaceae</taxon>
        <taxon>Acinetobacter</taxon>
    </lineage>
</organism>
<protein>
    <submittedName>
        <fullName evidence="1">Uncharacterized protein</fullName>
    </submittedName>
</protein>
<dbReference type="KEGG" id="asha:G8E00_16040"/>
<keyword evidence="2" id="KW-1185">Reference proteome</keyword>
<gene>
    <name evidence="1" type="ORF">G8E00_16040</name>
</gene>
<evidence type="ECO:0000313" key="2">
    <source>
        <dbReference type="Proteomes" id="UP000502297"/>
    </source>
</evidence>
<accession>A0A6G8RZG1</accession>
<name>A0A6G8RZG1_9GAMM</name>